<evidence type="ECO:0000256" key="1">
    <source>
        <dbReference type="ARBA" id="ARBA00022723"/>
    </source>
</evidence>
<dbReference type="RefSeq" id="WP_129346876.1">
    <property type="nucleotide sequence ID" value="NZ_CP012670.1"/>
</dbReference>
<dbReference type="InterPro" id="IPR014710">
    <property type="entry name" value="RmlC-like_jellyroll"/>
</dbReference>
<dbReference type="Gene3D" id="2.60.120.10">
    <property type="entry name" value="Jelly Rolls"/>
    <property type="match status" value="1"/>
</dbReference>
<dbReference type="SUPFAM" id="SSF51182">
    <property type="entry name" value="RmlC-like cupins"/>
    <property type="match status" value="1"/>
</dbReference>
<dbReference type="PANTHER" id="PTHR35848">
    <property type="entry name" value="OXALATE-BINDING PROTEIN"/>
    <property type="match status" value="1"/>
</dbReference>
<dbReference type="OrthoDB" id="5290459at2"/>
<sequence length="152" mass="16630">MKKIDIAQAPTRVGSIYPSPFDVPCRERTRAQLGAAAGLTQFGVNLMRLIPGQWSSQRHWHHAEDEFVMVLEGEVVLVTDAGEEVLRAGDCAGFRAGDPDGHHLQNRSDREAVVLEVGSRRPGEVVEYSDVDLRVVAGGFVHRDGTPYGPGR</sequence>
<evidence type="ECO:0000313" key="4">
    <source>
        <dbReference type="Proteomes" id="UP000295781"/>
    </source>
</evidence>
<dbReference type="InterPro" id="IPR013096">
    <property type="entry name" value="Cupin_2"/>
</dbReference>
<feature type="domain" description="Cupin type-2" evidence="2">
    <location>
        <begin position="46"/>
        <end position="117"/>
    </location>
</feature>
<dbReference type="InterPro" id="IPR051610">
    <property type="entry name" value="GPI/OXD"/>
</dbReference>
<accession>A0A4P2PYG4</accession>
<evidence type="ECO:0000313" key="3">
    <source>
        <dbReference type="EMBL" id="AUX21573.1"/>
    </source>
</evidence>
<keyword evidence="1" id="KW-0479">Metal-binding</keyword>
<dbReference type="Pfam" id="PF07883">
    <property type="entry name" value="Cupin_2"/>
    <property type="match status" value="1"/>
</dbReference>
<dbReference type="CDD" id="cd02224">
    <property type="entry name" value="cupin_SPO2919-like"/>
    <property type="match status" value="1"/>
</dbReference>
<dbReference type="PANTHER" id="PTHR35848:SF9">
    <property type="entry name" value="SLL1358 PROTEIN"/>
    <property type="match status" value="1"/>
</dbReference>
<protein>
    <submittedName>
        <fullName evidence="3">Transcriptional regulator</fullName>
    </submittedName>
</protein>
<dbReference type="EMBL" id="CP012670">
    <property type="protein sequence ID" value="AUX21573.1"/>
    <property type="molecule type" value="Genomic_DNA"/>
</dbReference>
<dbReference type="GO" id="GO:0046872">
    <property type="term" value="F:metal ion binding"/>
    <property type="evidence" value="ECO:0007669"/>
    <property type="project" value="UniProtKB-KW"/>
</dbReference>
<proteinExistence type="predicted"/>
<dbReference type="AlphaFoldDB" id="A0A4P2PYG4"/>
<evidence type="ECO:0000259" key="2">
    <source>
        <dbReference type="Pfam" id="PF07883"/>
    </source>
</evidence>
<dbReference type="InterPro" id="IPR011051">
    <property type="entry name" value="RmlC_Cupin_sf"/>
</dbReference>
<reference evidence="3 4" key="1">
    <citation type="submission" date="2015-09" db="EMBL/GenBank/DDBJ databases">
        <title>Sorangium comparison.</title>
        <authorList>
            <person name="Zaburannyi N."/>
            <person name="Bunk B."/>
            <person name="Overmann J."/>
            <person name="Mueller R."/>
        </authorList>
    </citation>
    <scope>NUCLEOTIDE SEQUENCE [LARGE SCALE GENOMIC DNA]</scope>
    <source>
        <strain evidence="3 4">So ceGT47</strain>
    </source>
</reference>
<organism evidence="3 4">
    <name type="scientific">Sorangium cellulosum</name>
    <name type="common">Polyangium cellulosum</name>
    <dbReference type="NCBI Taxonomy" id="56"/>
    <lineage>
        <taxon>Bacteria</taxon>
        <taxon>Pseudomonadati</taxon>
        <taxon>Myxococcota</taxon>
        <taxon>Polyangia</taxon>
        <taxon>Polyangiales</taxon>
        <taxon>Polyangiaceae</taxon>
        <taxon>Sorangium</taxon>
    </lineage>
</organism>
<name>A0A4P2PYG4_SORCE</name>
<gene>
    <name evidence="3" type="primary">ompR</name>
    <name evidence="3" type="ORF">SOCEGT47_020590</name>
</gene>
<dbReference type="Proteomes" id="UP000295781">
    <property type="component" value="Chromosome"/>
</dbReference>